<accession>M0MQ47</accession>
<dbReference type="AlphaFoldDB" id="M0MQ47"/>
<dbReference type="EMBL" id="AOME01000108">
    <property type="protein sequence ID" value="EMA47761.1"/>
    <property type="molecule type" value="Genomic_DNA"/>
</dbReference>
<sequence length="167" mass="19326">MNDLREGWFPHLRQETGRLESRETIPDLVKAELPSRCFRLRCEIVEGSRSIVRRPSERCKHRGRRTGRSDRLLAAHHLHRLSHLRAAGRFLDRDGDRELRGVLVNVSVRETAAERIGKLVDALAHDHERSDKLAERIIGIHCWRNGALTLVFTRFEQLAIRGRFAVS</sequence>
<proteinExistence type="predicted"/>
<name>M0MQ47_9EURY</name>
<evidence type="ECO:0000313" key="2">
    <source>
        <dbReference type="Proteomes" id="UP000011625"/>
    </source>
</evidence>
<evidence type="ECO:0000313" key="1">
    <source>
        <dbReference type="EMBL" id="EMA47761.1"/>
    </source>
</evidence>
<comment type="caution">
    <text evidence="1">The sequence shown here is derived from an EMBL/GenBank/DDBJ whole genome shotgun (WGS) entry which is preliminary data.</text>
</comment>
<dbReference type="Proteomes" id="UP000011625">
    <property type="component" value="Unassembled WGS sequence"/>
</dbReference>
<dbReference type="STRING" id="1227456.C450_20621"/>
<keyword evidence="2" id="KW-1185">Reference proteome</keyword>
<reference evidence="1 2" key="1">
    <citation type="journal article" date="2014" name="PLoS Genet.">
        <title>Phylogenetically driven sequencing of extremely halophilic archaea reveals strategies for static and dynamic osmo-response.</title>
        <authorList>
            <person name="Becker E.A."/>
            <person name="Seitzer P.M."/>
            <person name="Tritt A."/>
            <person name="Larsen D."/>
            <person name="Krusor M."/>
            <person name="Yao A.I."/>
            <person name="Wu D."/>
            <person name="Madern D."/>
            <person name="Eisen J.A."/>
            <person name="Darling A.E."/>
            <person name="Facciotti M.T."/>
        </authorList>
    </citation>
    <scope>NUCLEOTIDE SEQUENCE [LARGE SCALE GENOMIC DNA]</scope>
    <source>
        <strain evidence="1 2">DSM 8989</strain>
    </source>
</reference>
<gene>
    <name evidence="1" type="ORF">C450_20621</name>
</gene>
<protein>
    <submittedName>
        <fullName evidence="1">Uncharacterized protein</fullName>
    </submittedName>
</protein>
<organism evidence="1 2">
    <name type="scientific">Halococcus salifodinae DSM 8989</name>
    <dbReference type="NCBI Taxonomy" id="1227456"/>
    <lineage>
        <taxon>Archaea</taxon>
        <taxon>Methanobacteriati</taxon>
        <taxon>Methanobacteriota</taxon>
        <taxon>Stenosarchaea group</taxon>
        <taxon>Halobacteria</taxon>
        <taxon>Halobacteriales</taxon>
        <taxon>Halococcaceae</taxon>
        <taxon>Halococcus</taxon>
    </lineage>
</organism>